<comment type="caution">
    <text evidence="1">The sequence shown here is derived from an EMBL/GenBank/DDBJ whole genome shotgun (WGS) entry which is preliminary data.</text>
</comment>
<name>A0ABW5P7T9_9BACL</name>
<reference evidence="2" key="1">
    <citation type="journal article" date="2019" name="Int. J. Syst. Evol. Microbiol.">
        <title>The Global Catalogue of Microorganisms (GCM) 10K type strain sequencing project: providing services to taxonomists for standard genome sequencing and annotation.</title>
        <authorList>
            <consortium name="The Broad Institute Genomics Platform"/>
            <consortium name="The Broad Institute Genome Sequencing Center for Infectious Disease"/>
            <person name="Wu L."/>
            <person name="Ma J."/>
        </authorList>
    </citation>
    <scope>NUCLEOTIDE SEQUENCE [LARGE SCALE GENOMIC DNA]</scope>
    <source>
        <strain evidence="2">KCTC 3950</strain>
    </source>
</reference>
<dbReference type="Proteomes" id="UP001597541">
    <property type="component" value="Unassembled WGS sequence"/>
</dbReference>
<evidence type="ECO:0000313" key="2">
    <source>
        <dbReference type="Proteomes" id="UP001597541"/>
    </source>
</evidence>
<protein>
    <submittedName>
        <fullName evidence="1">Uncharacterized protein</fullName>
    </submittedName>
</protein>
<accession>A0ABW5P7T9</accession>
<proteinExistence type="predicted"/>
<dbReference type="EMBL" id="JBHUME010000002">
    <property type="protein sequence ID" value="MFD2611035.1"/>
    <property type="molecule type" value="Genomic_DNA"/>
</dbReference>
<evidence type="ECO:0000313" key="1">
    <source>
        <dbReference type="EMBL" id="MFD2611035.1"/>
    </source>
</evidence>
<sequence>MVNRLVLLMLVLWGTWSIDGTAFADWAHKIVVNDGKSYIVTDQQINASQIGTKVAR</sequence>
<dbReference type="RefSeq" id="WP_377599298.1">
    <property type="nucleotide sequence ID" value="NZ_JBHUME010000002.1"/>
</dbReference>
<keyword evidence="2" id="KW-1185">Reference proteome</keyword>
<organism evidence="1 2">
    <name type="scientific">Paenibacillus gansuensis</name>
    <dbReference type="NCBI Taxonomy" id="306542"/>
    <lineage>
        <taxon>Bacteria</taxon>
        <taxon>Bacillati</taxon>
        <taxon>Bacillota</taxon>
        <taxon>Bacilli</taxon>
        <taxon>Bacillales</taxon>
        <taxon>Paenibacillaceae</taxon>
        <taxon>Paenibacillus</taxon>
    </lineage>
</organism>
<gene>
    <name evidence="1" type="ORF">ACFSUF_01200</name>
</gene>